<keyword evidence="5" id="KW-0997">Cell inner membrane</keyword>
<evidence type="ECO:0000313" key="14">
    <source>
        <dbReference type="Proteomes" id="UP000562492"/>
    </source>
</evidence>
<evidence type="ECO:0000256" key="9">
    <source>
        <dbReference type="ARBA" id="ARBA00025772"/>
    </source>
</evidence>
<dbReference type="InterPro" id="IPR012902">
    <property type="entry name" value="N_methyl_site"/>
</dbReference>
<evidence type="ECO:0000256" key="3">
    <source>
        <dbReference type="ARBA" id="ARBA00022475"/>
    </source>
</evidence>
<evidence type="ECO:0000256" key="7">
    <source>
        <dbReference type="ARBA" id="ARBA00022989"/>
    </source>
</evidence>
<name>A0ABR6RLQ3_9BURK</name>
<proteinExistence type="inferred from homology"/>
<comment type="similarity">
    <text evidence="9">Belongs to the GSP H family.</text>
</comment>
<protein>
    <recommendedName>
        <fullName evidence="2">Type II secretion system protein H</fullName>
    </recommendedName>
    <alternativeName>
        <fullName evidence="10">General secretion pathway protein H</fullName>
    </alternativeName>
</protein>
<dbReference type="Gene3D" id="3.30.700.10">
    <property type="entry name" value="Glycoprotein, Type 4 Pilin"/>
    <property type="match status" value="1"/>
</dbReference>
<evidence type="ECO:0000259" key="12">
    <source>
        <dbReference type="Pfam" id="PF12019"/>
    </source>
</evidence>
<evidence type="ECO:0000256" key="11">
    <source>
        <dbReference type="SAM" id="Phobius"/>
    </source>
</evidence>
<sequence length="205" mass="21014">MLALAYPVRKVPRHAGFTMVELMVTLAVMAVLAALALPSFQVFMAENRASGKTVELVAALKTAQSEALRRSRQVLFTFTDSPMPSTALTGAVNGKSWATVVLPLADASSSVTPEVVNVGGYSEGTADVVVSASTTAMCFMPDGSIKANTTTGVTGADCAVNASSGAQFLIQPSLGTKRWQVSVSPTGKVTSCLGTVGGSGIFTCS</sequence>
<evidence type="ECO:0000256" key="6">
    <source>
        <dbReference type="ARBA" id="ARBA00022692"/>
    </source>
</evidence>
<keyword evidence="14" id="KW-1185">Reference proteome</keyword>
<dbReference type="Pfam" id="PF07963">
    <property type="entry name" value="N_methyl"/>
    <property type="match status" value="1"/>
</dbReference>
<reference evidence="13 14" key="1">
    <citation type="submission" date="2020-08" db="EMBL/GenBank/DDBJ databases">
        <title>Functional genomics of gut bacteria from endangered species of beetles.</title>
        <authorList>
            <person name="Carlos-Shanley C."/>
        </authorList>
    </citation>
    <scope>NUCLEOTIDE SEQUENCE [LARGE SCALE GENOMIC DNA]</scope>
    <source>
        <strain evidence="13 14">S00124</strain>
    </source>
</reference>
<keyword evidence="6 11" id="KW-0812">Transmembrane</keyword>
<keyword evidence="3" id="KW-1003">Cell membrane</keyword>
<keyword evidence="8 11" id="KW-0472">Membrane</keyword>
<comment type="subcellular location">
    <subcellularLocation>
        <location evidence="1">Cell inner membrane</location>
        <topology evidence="1">Single-pass membrane protein</topology>
    </subcellularLocation>
</comment>
<dbReference type="Pfam" id="PF12019">
    <property type="entry name" value="GspH"/>
    <property type="match status" value="1"/>
</dbReference>
<dbReference type="InterPro" id="IPR045584">
    <property type="entry name" value="Pilin-like"/>
</dbReference>
<evidence type="ECO:0000256" key="8">
    <source>
        <dbReference type="ARBA" id="ARBA00023136"/>
    </source>
</evidence>
<dbReference type="SUPFAM" id="SSF54523">
    <property type="entry name" value="Pili subunits"/>
    <property type="match status" value="1"/>
</dbReference>
<evidence type="ECO:0000256" key="10">
    <source>
        <dbReference type="ARBA" id="ARBA00030775"/>
    </source>
</evidence>
<dbReference type="Proteomes" id="UP000562492">
    <property type="component" value="Unassembled WGS sequence"/>
</dbReference>
<evidence type="ECO:0000313" key="13">
    <source>
        <dbReference type="EMBL" id="MBB6580110.1"/>
    </source>
</evidence>
<gene>
    <name evidence="13" type="ORF">HNP33_004241</name>
</gene>
<evidence type="ECO:0000256" key="4">
    <source>
        <dbReference type="ARBA" id="ARBA00022481"/>
    </source>
</evidence>
<keyword evidence="4" id="KW-0488">Methylation</keyword>
<comment type="caution">
    <text evidence="13">The sequence shown here is derived from an EMBL/GenBank/DDBJ whole genome shotgun (WGS) entry which is preliminary data.</text>
</comment>
<dbReference type="NCBIfam" id="TIGR02532">
    <property type="entry name" value="IV_pilin_GFxxxE"/>
    <property type="match status" value="1"/>
</dbReference>
<feature type="domain" description="General secretion pathway GspH" evidence="12">
    <location>
        <begin position="55"/>
        <end position="187"/>
    </location>
</feature>
<evidence type="ECO:0000256" key="5">
    <source>
        <dbReference type="ARBA" id="ARBA00022519"/>
    </source>
</evidence>
<dbReference type="InterPro" id="IPR022346">
    <property type="entry name" value="T2SS_GspH"/>
</dbReference>
<feature type="transmembrane region" description="Helical" evidence="11">
    <location>
        <begin position="20"/>
        <end position="43"/>
    </location>
</feature>
<evidence type="ECO:0000256" key="2">
    <source>
        <dbReference type="ARBA" id="ARBA00021549"/>
    </source>
</evidence>
<dbReference type="EMBL" id="JACHKZ010000059">
    <property type="protein sequence ID" value="MBB6580110.1"/>
    <property type="molecule type" value="Genomic_DNA"/>
</dbReference>
<accession>A0ABR6RLQ3</accession>
<evidence type="ECO:0000256" key="1">
    <source>
        <dbReference type="ARBA" id="ARBA00004377"/>
    </source>
</evidence>
<dbReference type="RefSeq" id="WP_184711752.1">
    <property type="nucleotide sequence ID" value="NZ_JACHKZ010000059.1"/>
</dbReference>
<keyword evidence="7 11" id="KW-1133">Transmembrane helix</keyword>
<organism evidence="13 14">
    <name type="scientific">Comamonas odontotermitis</name>
    <dbReference type="NCBI Taxonomy" id="379895"/>
    <lineage>
        <taxon>Bacteria</taxon>
        <taxon>Pseudomonadati</taxon>
        <taxon>Pseudomonadota</taxon>
        <taxon>Betaproteobacteria</taxon>
        <taxon>Burkholderiales</taxon>
        <taxon>Comamonadaceae</taxon>
        <taxon>Comamonas</taxon>
    </lineage>
</organism>